<dbReference type="PANTHER" id="PTHR14418:SF5">
    <property type="entry name" value="CONDENSIN COMPLEX SUBUNIT 3"/>
    <property type="match status" value="1"/>
</dbReference>
<evidence type="ECO:0000256" key="1">
    <source>
        <dbReference type="ARBA" id="ARBA00004286"/>
    </source>
</evidence>
<dbReference type="InterPro" id="IPR025977">
    <property type="entry name" value="Cnd3_C"/>
</dbReference>
<keyword evidence="6" id="KW-0226">DNA condensation</keyword>
<feature type="domain" description="Nuclear condensin complex subunit 3 C-terminal" evidence="10">
    <location>
        <begin position="565"/>
        <end position="843"/>
    </location>
</feature>
<evidence type="ECO:0000256" key="8">
    <source>
        <dbReference type="PROSITE-ProRule" id="PRU00103"/>
    </source>
</evidence>
<evidence type="ECO:0000256" key="4">
    <source>
        <dbReference type="ARBA" id="ARBA00022618"/>
    </source>
</evidence>
<dbReference type="SUPFAM" id="SSF48371">
    <property type="entry name" value="ARM repeat"/>
    <property type="match status" value="1"/>
</dbReference>
<keyword evidence="12" id="KW-1185">Reference proteome</keyword>
<feature type="compositionally biased region" description="Acidic residues" evidence="9">
    <location>
        <begin position="1065"/>
        <end position="1084"/>
    </location>
</feature>
<feature type="region of interest" description="Disordered" evidence="9">
    <location>
        <begin position="517"/>
        <end position="547"/>
    </location>
</feature>
<evidence type="ECO:0000256" key="6">
    <source>
        <dbReference type="ARBA" id="ARBA00023067"/>
    </source>
</evidence>
<dbReference type="Pfam" id="PF13646">
    <property type="entry name" value="HEAT_2"/>
    <property type="match status" value="1"/>
</dbReference>
<comment type="subcellular location">
    <subcellularLocation>
        <location evidence="1">Chromosome</location>
    </subcellularLocation>
</comment>
<evidence type="ECO:0000256" key="5">
    <source>
        <dbReference type="ARBA" id="ARBA00022776"/>
    </source>
</evidence>
<feature type="compositionally biased region" description="Basic residues" evidence="9">
    <location>
        <begin position="957"/>
        <end position="968"/>
    </location>
</feature>
<dbReference type="PANTHER" id="PTHR14418">
    <property type="entry name" value="CONDENSIN COMPLEX SUBUNIT 3-RELATED"/>
    <property type="match status" value="1"/>
</dbReference>
<feature type="repeat" description="HEAT" evidence="8">
    <location>
        <begin position="173"/>
        <end position="210"/>
    </location>
</feature>
<evidence type="ECO:0000256" key="2">
    <source>
        <dbReference type="ARBA" id="ARBA00006533"/>
    </source>
</evidence>
<sequence length="1084" mass="123149">MPGRVPNHAYQLNELTKDIGRIFDQAQTGVSNHQKNIIALYKLHTKAVNITEPHRNGVKMVGEKRFKEAILDMINRILSEKRGVTPADKIVKFIGRYFGYLNEKATSGTDDEDDKSNMDMDTAASRFTESVIEYILENGCEAKDKVVRYRSVQICAEVVLVLGEIDEDIYQQLLQTLLERLSDKEANVRAQAAIALCKFARTEEDGRLREALIDSLAHDTSSDVRKAILVNIPLSEASLSAMIRRTRDTDAIVRKLAFSHALATDCENPKSLTHPTKFTIAQRELICRNGFGDRETAVRNAAGDLLEGWIRALRVKHEDESTGVEQVTALLQKFDLAEGKVASEALLGVFERKPRVFESIDFGETFWGSLTPEKAFLVRVFVEHCDAIKDTARKEEALPEVTALVFHIKRAYERLFTLIRDEEVGDIEHDDKTRTERGDEKDDYELVVEELLKLAVRLDYQDEMGRKEMEKMIKGLFTREGLPDKHLPICLDVFRVLSSSEGDLILQVVEIITTMRDPPEEEVEEPITEDPDASFEQEPSASRVKSREEMTPAEIDHDDHTAMVCLTLLEGCLERVEGAIYKHPSLDGVRKSLVLPCAFHTKAALREKGYRCLALMSLIDRSMAVTTIRIFLDHIQRPHTLEESKHQLLEFIFDLLMAYPRLLFDIGKTPDEFTTLFVVFLEHEKSERIQALLCMGLAKLALSGILVNDKLVRSLVIAFFTPSTANNQTLRQCLAYFIPMFCWSGPQNQALMKSHFLETFSNLCDVRRTKDDEDGMVTMLQIGSMFAEWTRPEHVIESKGNSNLQYEMGLDILYEIGEPHYLKDDNKKEHRKVLFQLLPKLYLPDDLGELQIVEMHCLATGVRDCRLPRDAVAKNAFARFEANFAKKYEEHLQDFDESQYRRLESLNKLFAFVDNMVPMDDDEDAEPVEKKGRKRRSMSVVSTTTDDGEDLSNARTTRGRSKPKKRRVSTSDDEDSYDEDGTERGGSTPPQSSAPTRTLPKRAATRKPAPEPTLDMLADQYEEDDDDVETTPKVSNRTTISQATTDDEEERQPNLSATTLANDSLFDDDDEEEEDEVSGLLVED</sequence>
<reference evidence="11 12" key="1">
    <citation type="submission" date="2024-02" db="EMBL/GenBank/DDBJ databases">
        <title>A draft genome for the cacao thread blight pathogen Marasmius crinis-equi.</title>
        <authorList>
            <person name="Cohen S.P."/>
            <person name="Baruah I.K."/>
            <person name="Amoako-Attah I."/>
            <person name="Bukari Y."/>
            <person name="Meinhardt L.W."/>
            <person name="Bailey B.A."/>
        </authorList>
    </citation>
    <scope>NUCLEOTIDE SEQUENCE [LARGE SCALE GENOMIC DNA]</scope>
    <source>
        <strain evidence="11 12">GH-76</strain>
    </source>
</reference>
<evidence type="ECO:0000256" key="7">
    <source>
        <dbReference type="ARBA" id="ARBA00023306"/>
    </source>
</evidence>
<dbReference type="InterPro" id="IPR016024">
    <property type="entry name" value="ARM-type_fold"/>
</dbReference>
<organism evidence="11 12">
    <name type="scientific">Marasmius crinis-equi</name>
    <dbReference type="NCBI Taxonomy" id="585013"/>
    <lineage>
        <taxon>Eukaryota</taxon>
        <taxon>Fungi</taxon>
        <taxon>Dikarya</taxon>
        <taxon>Basidiomycota</taxon>
        <taxon>Agaricomycotina</taxon>
        <taxon>Agaricomycetes</taxon>
        <taxon>Agaricomycetidae</taxon>
        <taxon>Agaricales</taxon>
        <taxon>Marasmiineae</taxon>
        <taxon>Marasmiaceae</taxon>
        <taxon>Marasmius</taxon>
    </lineage>
</organism>
<feature type="region of interest" description="Disordered" evidence="9">
    <location>
        <begin position="919"/>
        <end position="1084"/>
    </location>
</feature>
<keyword evidence="5" id="KW-0498">Mitosis</keyword>
<dbReference type="Pfam" id="PF12719">
    <property type="entry name" value="Cnd3"/>
    <property type="match status" value="1"/>
</dbReference>
<dbReference type="InterPro" id="IPR027165">
    <property type="entry name" value="CND3"/>
</dbReference>
<comment type="similarity">
    <text evidence="2">Belongs to the CND3 (condensin subunit 3) family.</text>
</comment>
<feature type="compositionally biased region" description="Acidic residues" evidence="9">
    <location>
        <begin position="519"/>
        <end position="535"/>
    </location>
</feature>
<feature type="compositionally biased region" description="Polar residues" evidence="9">
    <location>
        <begin position="1053"/>
        <end position="1062"/>
    </location>
</feature>
<dbReference type="Proteomes" id="UP001465976">
    <property type="component" value="Unassembled WGS sequence"/>
</dbReference>
<proteinExistence type="inferred from homology"/>
<evidence type="ECO:0000313" key="12">
    <source>
        <dbReference type="Proteomes" id="UP001465976"/>
    </source>
</evidence>
<protein>
    <submittedName>
        <fullName evidence="11">Chromosome condensation complex Condensin, subunit G</fullName>
    </submittedName>
</protein>
<name>A0ABR3FUL3_9AGAR</name>
<dbReference type="InterPro" id="IPR021133">
    <property type="entry name" value="HEAT_type_2"/>
</dbReference>
<keyword evidence="7" id="KW-0131">Cell cycle</keyword>
<feature type="compositionally biased region" description="Acidic residues" evidence="9">
    <location>
        <begin position="1020"/>
        <end position="1029"/>
    </location>
</feature>
<dbReference type="PROSITE" id="PS50077">
    <property type="entry name" value="HEAT_REPEAT"/>
    <property type="match status" value="1"/>
</dbReference>
<keyword evidence="4" id="KW-0132">Cell division</keyword>
<dbReference type="Gene3D" id="1.25.10.10">
    <property type="entry name" value="Leucine-rich Repeat Variant"/>
    <property type="match status" value="1"/>
</dbReference>
<keyword evidence="3" id="KW-0158">Chromosome</keyword>
<evidence type="ECO:0000313" key="11">
    <source>
        <dbReference type="EMBL" id="KAL0579006.1"/>
    </source>
</evidence>
<gene>
    <name evidence="11" type="primary">YCG1_1</name>
    <name evidence="11" type="ORF">V5O48_003001</name>
</gene>
<comment type="caution">
    <text evidence="11">The sequence shown here is derived from an EMBL/GenBank/DDBJ whole genome shotgun (WGS) entry which is preliminary data.</text>
</comment>
<feature type="compositionally biased region" description="Polar residues" evidence="9">
    <location>
        <begin position="1032"/>
        <end position="1044"/>
    </location>
</feature>
<dbReference type="InterPro" id="IPR011989">
    <property type="entry name" value="ARM-like"/>
</dbReference>
<evidence type="ECO:0000256" key="9">
    <source>
        <dbReference type="SAM" id="MobiDB-lite"/>
    </source>
</evidence>
<dbReference type="EMBL" id="JBAHYK010000075">
    <property type="protein sequence ID" value="KAL0579006.1"/>
    <property type="molecule type" value="Genomic_DNA"/>
</dbReference>
<evidence type="ECO:0000259" key="10">
    <source>
        <dbReference type="Pfam" id="PF12719"/>
    </source>
</evidence>
<feature type="compositionally biased region" description="Acidic residues" evidence="9">
    <location>
        <begin position="971"/>
        <end position="981"/>
    </location>
</feature>
<evidence type="ECO:0000256" key="3">
    <source>
        <dbReference type="ARBA" id="ARBA00022454"/>
    </source>
</evidence>
<accession>A0ABR3FUL3</accession>